<name>A0A8S3ZY35_9EUPU</name>
<dbReference type="EC" id="2.4.1.-" evidence="3"/>
<dbReference type="GO" id="GO:0008107">
    <property type="term" value="F:galactoside 2-alpha-L-fucosyltransferase activity"/>
    <property type="evidence" value="ECO:0007669"/>
    <property type="project" value="InterPro"/>
</dbReference>
<comment type="similarity">
    <text evidence="3">Belongs to the glycosyltransferase 11 family.</text>
</comment>
<comment type="caution">
    <text evidence="4">The sequence shown here is derived from an EMBL/GenBank/DDBJ whole genome shotgun (WGS) entry which is preliminary data.</text>
</comment>
<evidence type="ECO:0000256" key="1">
    <source>
        <dbReference type="ARBA" id="ARBA00022676"/>
    </source>
</evidence>
<dbReference type="GO" id="GO:0032580">
    <property type="term" value="C:Golgi cisterna membrane"/>
    <property type="evidence" value="ECO:0007669"/>
    <property type="project" value="UniProtKB-SubCell"/>
</dbReference>
<dbReference type="OrthoDB" id="3226at2759"/>
<keyword evidence="3" id="KW-0735">Signal-anchor</keyword>
<dbReference type="Proteomes" id="UP000678393">
    <property type="component" value="Unassembled WGS sequence"/>
</dbReference>
<dbReference type="Gene3D" id="3.40.50.11350">
    <property type="match status" value="1"/>
</dbReference>
<proteinExistence type="inferred from homology"/>
<evidence type="ECO:0000313" key="5">
    <source>
        <dbReference type="Proteomes" id="UP000678393"/>
    </source>
</evidence>
<dbReference type="CDD" id="cd11301">
    <property type="entry name" value="Fut1_Fut2_like"/>
    <property type="match status" value="1"/>
</dbReference>
<keyword evidence="2 3" id="KW-0808">Transferase</keyword>
<dbReference type="GO" id="GO:0005975">
    <property type="term" value="P:carbohydrate metabolic process"/>
    <property type="evidence" value="ECO:0007669"/>
    <property type="project" value="InterPro"/>
</dbReference>
<evidence type="ECO:0000256" key="3">
    <source>
        <dbReference type="RuleBase" id="RU363129"/>
    </source>
</evidence>
<dbReference type="InterPro" id="IPR002516">
    <property type="entry name" value="Glyco_trans_11"/>
</dbReference>
<keyword evidence="3" id="KW-0812">Transmembrane</keyword>
<evidence type="ECO:0000256" key="2">
    <source>
        <dbReference type="ARBA" id="ARBA00022679"/>
    </source>
</evidence>
<dbReference type="Pfam" id="PF01531">
    <property type="entry name" value="Glyco_transf_11"/>
    <property type="match status" value="1"/>
</dbReference>
<comment type="subcellular location">
    <subcellularLocation>
        <location evidence="3">Golgi apparatus</location>
        <location evidence="3">Golgi stack membrane</location>
        <topology evidence="3">Single-pass type II membrane protein</topology>
    </subcellularLocation>
</comment>
<accession>A0A8S3ZY35</accession>
<reference evidence="4" key="1">
    <citation type="submission" date="2021-04" db="EMBL/GenBank/DDBJ databases">
        <authorList>
            <consortium name="Molecular Ecology Group"/>
        </authorList>
    </citation>
    <scope>NUCLEOTIDE SEQUENCE</scope>
</reference>
<dbReference type="AlphaFoldDB" id="A0A8S3ZY35"/>
<keyword evidence="3" id="KW-0325">Glycoprotein</keyword>
<dbReference type="PANTHER" id="PTHR11927:SF9">
    <property type="entry name" value="L-FUCOSYLTRANSFERASE"/>
    <property type="match status" value="1"/>
</dbReference>
<dbReference type="PANTHER" id="PTHR11927">
    <property type="entry name" value="GALACTOSIDE 2-L-FUCOSYLTRANSFERASE"/>
    <property type="match status" value="1"/>
</dbReference>
<comment type="pathway">
    <text evidence="3">Protein modification; protein glycosylation.</text>
</comment>
<keyword evidence="5" id="KW-1185">Reference proteome</keyword>
<sequence>MFAYASLLGIAKANGYIPYFPSSHPLTSIFSLSKIQSGNAECLQTVFDDRPCSYNSEFMNLPPGNISIRGYIQSWKYFRLMEKEIRKEFTLNKFVRTRATLDFTSYVGKFVRDGRPVVGVHVRRGDVLKPEARKLGFCHAPKSYLDNAMKYMLRKYPNAVFLVTSDDIEWCIENVIPPKLSDIFDSKESLHKFTNSSKIKKFQDKVPVVFSKGRDPWSDFSVLSLCNHSIITVGTFGWWSAWLANGHVVYYKNVPLPGTKLDYELTKEDYFPAHWVAL</sequence>
<evidence type="ECO:0000313" key="4">
    <source>
        <dbReference type="EMBL" id="CAG5133774.1"/>
    </source>
</evidence>
<keyword evidence="1 3" id="KW-0328">Glycosyltransferase</keyword>
<dbReference type="EMBL" id="CAJHNH020006468">
    <property type="protein sequence ID" value="CAG5133774.1"/>
    <property type="molecule type" value="Genomic_DNA"/>
</dbReference>
<protein>
    <recommendedName>
        <fullName evidence="3">L-Fucosyltransferase</fullName>
        <ecNumber evidence="3">2.4.1.-</ecNumber>
    </recommendedName>
</protein>
<keyword evidence="3" id="KW-0333">Golgi apparatus</keyword>
<gene>
    <name evidence="4" type="ORF">CUNI_LOCUS19332</name>
</gene>
<organism evidence="4 5">
    <name type="scientific">Candidula unifasciata</name>
    <dbReference type="NCBI Taxonomy" id="100452"/>
    <lineage>
        <taxon>Eukaryota</taxon>
        <taxon>Metazoa</taxon>
        <taxon>Spiralia</taxon>
        <taxon>Lophotrochozoa</taxon>
        <taxon>Mollusca</taxon>
        <taxon>Gastropoda</taxon>
        <taxon>Heterobranchia</taxon>
        <taxon>Euthyneura</taxon>
        <taxon>Panpulmonata</taxon>
        <taxon>Eupulmonata</taxon>
        <taxon>Stylommatophora</taxon>
        <taxon>Helicina</taxon>
        <taxon>Helicoidea</taxon>
        <taxon>Geomitridae</taxon>
        <taxon>Candidula</taxon>
    </lineage>
</organism>